<proteinExistence type="predicted"/>
<dbReference type="EMBL" id="HBFQ01038176">
    <property type="protein sequence ID" value="CAD8852707.1"/>
    <property type="molecule type" value="Transcribed_RNA"/>
</dbReference>
<keyword evidence="1" id="KW-0175">Coiled coil</keyword>
<dbReference type="AlphaFoldDB" id="A0A7S1AFM0"/>
<gene>
    <name evidence="2" type="ORF">NSCI0253_LOCUS27057</name>
</gene>
<reference evidence="2" key="1">
    <citation type="submission" date="2021-01" db="EMBL/GenBank/DDBJ databases">
        <authorList>
            <person name="Corre E."/>
            <person name="Pelletier E."/>
            <person name="Niang G."/>
            <person name="Scheremetjew M."/>
            <person name="Finn R."/>
            <person name="Kale V."/>
            <person name="Holt S."/>
            <person name="Cochrane G."/>
            <person name="Meng A."/>
            <person name="Brown T."/>
            <person name="Cohen L."/>
        </authorList>
    </citation>
    <scope>NUCLEOTIDE SEQUENCE</scope>
</reference>
<accession>A0A7S1AFM0</accession>
<evidence type="ECO:0000313" key="2">
    <source>
        <dbReference type="EMBL" id="CAD8852707.1"/>
    </source>
</evidence>
<organism evidence="2">
    <name type="scientific">Noctiluca scintillans</name>
    <name type="common">Sea sparkle</name>
    <name type="synonym">Red tide dinoflagellate</name>
    <dbReference type="NCBI Taxonomy" id="2966"/>
    <lineage>
        <taxon>Eukaryota</taxon>
        <taxon>Sar</taxon>
        <taxon>Alveolata</taxon>
        <taxon>Dinophyceae</taxon>
        <taxon>Noctilucales</taxon>
        <taxon>Noctilucaceae</taxon>
        <taxon>Noctiluca</taxon>
    </lineage>
</organism>
<name>A0A7S1AFM0_NOCSC</name>
<protein>
    <recommendedName>
        <fullName evidence="3">Cilia- and flagella-associated protein 157</fullName>
    </recommendedName>
</protein>
<evidence type="ECO:0008006" key="3">
    <source>
        <dbReference type="Google" id="ProtNLM"/>
    </source>
</evidence>
<evidence type="ECO:0000256" key="1">
    <source>
        <dbReference type="SAM" id="Coils"/>
    </source>
</evidence>
<feature type="coiled-coil region" evidence="1">
    <location>
        <begin position="135"/>
        <end position="162"/>
    </location>
</feature>
<sequence length="262" mass="29592">MAQASRMYSKVEFLGATSVGVTPMRSHHSSSSSTLPGHGWQDKLERETKTHFADMGLLVKTVRNEVRTLATSTKEQFLAFQKQIVDLQDRFQGVLMEQENSRVLDEIREENNRVRDRADIDNRFATLRSSVEEVRGVYDMQLENLEEHVKTLRDETNETALKFAAVELRLNELRAHVFVGQEQDGECRDSLRLLSKRIDVQTVACLALHRRIDNKQALSSCGEAQGLDLQCTCARVPGSQSLRVLPVAGLLLLVFAWARPIG</sequence>